<keyword evidence="1" id="KW-0472">Membrane</keyword>
<dbReference type="AlphaFoldDB" id="A0A2M6WUS5"/>
<feature type="transmembrane region" description="Helical" evidence="1">
    <location>
        <begin position="6"/>
        <end position="26"/>
    </location>
</feature>
<evidence type="ECO:0000313" key="2">
    <source>
        <dbReference type="EMBL" id="PIT96559.1"/>
    </source>
</evidence>
<organism evidence="2 3">
    <name type="scientific">Candidatus Campbellbacteria bacterium CG10_big_fil_rev_8_21_14_0_10_35_52</name>
    <dbReference type="NCBI Taxonomy" id="1974527"/>
    <lineage>
        <taxon>Bacteria</taxon>
        <taxon>Candidatus Campbelliibacteriota</taxon>
    </lineage>
</organism>
<evidence type="ECO:0000256" key="1">
    <source>
        <dbReference type="SAM" id="Phobius"/>
    </source>
</evidence>
<keyword evidence="1" id="KW-1133">Transmembrane helix</keyword>
<evidence type="ECO:0000313" key="3">
    <source>
        <dbReference type="Proteomes" id="UP000230481"/>
    </source>
</evidence>
<dbReference type="EMBL" id="PFAA01000047">
    <property type="protein sequence ID" value="PIT96559.1"/>
    <property type="molecule type" value="Genomic_DNA"/>
</dbReference>
<comment type="caution">
    <text evidence="2">The sequence shown here is derived from an EMBL/GenBank/DDBJ whole genome shotgun (WGS) entry which is preliminary data.</text>
</comment>
<dbReference type="Proteomes" id="UP000230481">
    <property type="component" value="Unassembled WGS sequence"/>
</dbReference>
<keyword evidence="1" id="KW-0812">Transmembrane</keyword>
<accession>A0A2M6WUS5</accession>
<gene>
    <name evidence="2" type="ORF">COT82_02545</name>
</gene>
<feature type="transmembrane region" description="Helical" evidence="1">
    <location>
        <begin position="47"/>
        <end position="67"/>
    </location>
</feature>
<name>A0A2M6WUS5_9BACT</name>
<sequence length="72" mass="8176">MDLLFIGITLSATGEILIGLTVLNVHRHMVKEHKIDDDVIGAMKREKWLAICGILFITLGYFFQLYANGYFS</sequence>
<protein>
    <submittedName>
        <fullName evidence="2">Uncharacterized protein</fullName>
    </submittedName>
</protein>
<proteinExistence type="predicted"/>
<reference evidence="3" key="1">
    <citation type="submission" date="2017-09" db="EMBL/GenBank/DDBJ databases">
        <title>Depth-based differentiation of microbial function through sediment-hosted aquifers and enrichment of novel symbionts in the deep terrestrial subsurface.</title>
        <authorList>
            <person name="Probst A.J."/>
            <person name="Ladd B."/>
            <person name="Jarett J.K."/>
            <person name="Geller-Mcgrath D.E."/>
            <person name="Sieber C.M.K."/>
            <person name="Emerson J.B."/>
            <person name="Anantharaman K."/>
            <person name="Thomas B.C."/>
            <person name="Malmstrom R."/>
            <person name="Stieglmeier M."/>
            <person name="Klingl A."/>
            <person name="Woyke T."/>
            <person name="Ryan C.M."/>
            <person name="Banfield J.F."/>
        </authorList>
    </citation>
    <scope>NUCLEOTIDE SEQUENCE [LARGE SCALE GENOMIC DNA]</scope>
</reference>